<reference evidence="13 14" key="1">
    <citation type="journal article" date="2014" name="Front. Genet.">
        <title>Genome and metabolic network of "Candidatus Phaeomarinobacter ectocarpi" Ec32, a new candidate genus of Alphaproteobacteria frequently associated with brown algae.</title>
        <authorList>
            <person name="Dittami S.M."/>
            <person name="Barbeyron T."/>
            <person name="Boyen C."/>
            <person name="Cambefort J."/>
            <person name="Collet G."/>
            <person name="Delage L."/>
            <person name="Gobet A."/>
            <person name="Groisillier A."/>
            <person name="Leblanc C."/>
            <person name="Michel G."/>
            <person name="Scornet D."/>
            <person name="Siegel A."/>
            <person name="Tapia J.E."/>
            <person name="Tonon T."/>
        </authorList>
    </citation>
    <scope>NUCLEOTIDE SEQUENCE [LARGE SCALE GENOMIC DNA]</scope>
    <source>
        <strain evidence="13 14">Ec32</strain>
    </source>
</reference>
<comment type="similarity">
    <text evidence="3 11">Belongs to the gamma-glutamyltransferase family.</text>
</comment>
<evidence type="ECO:0000256" key="12">
    <source>
        <dbReference type="SAM" id="MobiDB-lite"/>
    </source>
</evidence>
<dbReference type="Gene3D" id="3.60.20.40">
    <property type="match status" value="1"/>
</dbReference>
<keyword evidence="14" id="KW-1185">Reference proteome</keyword>
<dbReference type="HOGENOM" id="CLU_014813_0_1_5"/>
<dbReference type="PANTHER" id="PTHR43199">
    <property type="entry name" value="GLUTATHIONE HYDROLASE"/>
    <property type="match status" value="1"/>
</dbReference>
<dbReference type="SUPFAM" id="SSF56235">
    <property type="entry name" value="N-terminal nucleophile aminohydrolases (Ntn hydrolases)"/>
    <property type="match status" value="1"/>
</dbReference>
<evidence type="ECO:0000313" key="13">
    <source>
        <dbReference type="EMBL" id="CDO58259.2"/>
    </source>
</evidence>
<dbReference type="InterPro" id="IPR029055">
    <property type="entry name" value="Ntn_hydrolases_N"/>
</dbReference>
<evidence type="ECO:0000256" key="6">
    <source>
        <dbReference type="ARBA" id="ARBA00023145"/>
    </source>
</evidence>
<dbReference type="Pfam" id="PF01019">
    <property type="entry name" value="G_glu_transpept"/>
    <property type="match status" value="1"/>
</dbReference>
<dbReference type="GO" id="GO:0103068">
    <property type="term" value="F:leukotriene C4 gamma-glutamyl transferase activity"/>
    <property type="evidence" value="ECO:0007669"/>
    <property type="project" value="UniProtKB-EC"/>
</dbReference>
<dbReference type="EC" id="3.4.19.13" evidence="11"/>
<evidence type="ECO:0000256" key="2">
    <source>
        <dbReference type="ARBA" id="ARBA00001089"/>
    </source>
</evidence>
<comment type="catalytic activity">
    <reaction evidence="8 11">
        <text>an N-terminal (5-L-glutamyl)-[peptide] + an alpha-amino acid = 5-L-glutamyl amino acid + an N-terminal L-alpha-aminoacyl-[peptide]</text>
        <dbReference type="Rhea" id="RHEA:23904"/>
        <dbReference type="Rhea" id="RHEA-COMP:9780"/>
        <dbReference type="Rhea" id="RHEA-COMP:9795"/>
        <dbReference type="ChEBI" id="CHEBI:77644"/>
        <dbReference type="ChEBI" id="CHEBI:78597"/>
        <dbReference type="ChEBI" id="CHEBI:78599"/>
        <dbReference type="ChEBI" id="CHEBI:78608"/>
        <dbReference type="EC" id="2.3.2.2"/>
    </reaction>
</comment>
<comment type="subunit">
    <text evidence="11">This enzyme consists of two polypeptide chains, which are synthesized in precursor form from a single polypeptide.</text>
</comment>
<proteinExistence type="inferred from homology"/>
<comment type="PTM">
    <text evidence="11">Cleaved by autocatalysis into a large and a small subunit.</text>
</comment>
<keyword evidence="11" id="KW-0317">Glutathione biosynthesis</keyword>
<feature type="binding site" evidence="10">
    <location>
        <position position="66"/>
    </location>
    <ligand>
        <name>L-glutamate</name>
        <dbReference type="ChEBI" id="CHEBI:29985"/>
    </ligand>
</feature>
<sequence>MVSAAHPLASAAGLEMLERGGSAVDAAVAVQLVLTLVEPQSSGIGGGAFLVYWNEDKRQVETWDGRETAPASVTPRHFLKPDGTPMSFFEAVVGGHAVGVPGVVAMLADAHEEQGRLPWADLFEPAIRLAEGGFEVTPRLNKLINWSPALPRMPVVSEYFFKPGEKDEDGNPVPLDVGMVLANPAYAKTLRTLAEQGPRAFYEGEIAREILAAVNTAPVNPGGMTAADLAAYKPIKREPVCAPYRTYTVCGAPPPTSGGTTVLQILGLLESFYMQNAEPQSADAIHLISEASRLAYADRNLYLADPDFVDVPLEGMLDRSYLRLRSRQIHPDQTSSKDPLPAGRPAGSSAAYVPADPKPAHSTSHFVVRDDWGHVVSMTTSIEAPFGSHMMAGGFLLNNQLTDFSFRPARDGKPIANRPEAGKRPRSSMSPMIVLDENGDFYAAIGSPGGSRIIAFVAQSLIGILDWDMSVQDAIDMPRHVHRNTTLELEENTFISTLADGLRARGHTVEVKEITSGLHGLRMVGDDLEGGADPRREGVVLD</sequence>
<keyword evidence="5 11" id="KW-0378">Hydrolase</keyword>
<dbReference type="EC" id="2.3.2.2" evidence="11"/>
<comment type="catalytic activity">
    <reaction evidence="1 11">
        <text>an S-substituted glutathione + H2O = an S-substituted L-cysteinylglycine + L-glutamate</text>
        <dbReference type="Rhea" id="RHEA:59468"/>
        <dbReference type="ChEBI" id="CHEBI:15377"/>
        <dbReference type="ChEBI" id="CHEBI:29985"/>
        <dbReference type="ChEBI" id="CHEBI:90779"/>
        <dbReference type="ChEBI" id="CHEBI:143103"/>
        <dbReference type="EC" id="3.4.19.13"/>
    </reaction>
</comment>
<feature type="region of interest" description="Disordered" evidence="12">
    <location>
        <begin position="408"/>
        <end position="430"/>
    </location>
</feature>
<dbReference type="Proteomes" id="UP000032160">
    <property type="component" value="Chromosome I"/>
</dbReference>
<dbReference type="UniPathway" id="UPA00204"/>
<comment type="catalytic activity">
    <reaction evidence="2 11">
        <text>glutathione + H2O = L-cysteinylglycine + L-glutamate</text>
        <dbReference type="Rhea" id="RHEA:28807"/>
        <dbReference type="ChEBI" id="CHEBI:15377"/>
        <dbReference type="ChEBI" id="CHEBI:29985"/>
        <dbReference type="ChEBI" id="CHEBI:57925"/>
        <dbReference type="ChEBI" id="CHEBI:61694"/>
        <dbReference type="EC" id="3.4.19.13"/>
    </reaction>
</comment>
<keyword evidence="7 11" id="KW-0012">Acyltransferase</keyword>
<dbReference type="KEGG" id="pect:BN1012_Phect45"/>
<organism evidence="13 14">
    <name type="scientific">Candidatus Phaeomarinibacter ectocarpi</name>
    <dbReference type="NCBI Taxonomy" id="1458461"/>
    <lineage>
        <taxon>Bacteria</taxon>
        <taxon>Pseudomonadati</taxon>
        <taxon>Pseudomonadota</taxon>
        <taxon>Alphaproteobacteria</taxon>
        <taxon>Hyphomicrobiales</taxon>
        <taxon>Parvibaculaceae</taxon>
        <taxon>Candidatus Phaeomarinibacter</taxon>
    </lineage>
</organism>
<feature type="binding site" evidence="10">
    <location>
        <position position="450"/>
    </location>
    <ligand>
        <name>L-glutamate</name>
        <dbReference type="ChEBI" id="CHEBI:29985"/>
    </ligand>
</feature>
<evidence type="ECO:0000256" key="3">
    <source>
        <dbReference type="ARBA" id="ARBA00009381"/>
    </source>
</evidence>
<feature type="region of interest" description="Disordered" evidence="12">
    <location>
        <begin position="327"/>
        <end position="357"/>
    </location>
</feature>
<evidence type="ECO:0000256" key="4">
    <source>
        <dbReference type="ARBA" id="ARBA00022679"/>
    </source>
</evidence>
<evidence type="ECO:0000256" key="1">
    <source>
        <dbReference type="ARBA" id="ARBA00001049"/>
    </source>
</evidence>
<evidence type="ECO:0000256" key="10">
    <source>
        <dbReference type="PIRSR" id="PIRSR600101-2"/>
    </source>
</evidence>
<dbReference type="Gene3D" id="1.10.246.130">
    <property type="match status" value="1"/>
</dbReference>
<accession>X5MD95</accession>
<protein>
    <recommendedName>
        <fullName evidence="11">Glutathione hydrolase proenzyme</fullName>
        <ecNumber evidence="11">2.3.2.2</ecNumber>
        <ecNumber evidence="11">3.4.19.13</ecNumber>
    </recommendedName>
    <component>
        <recommendedName>
            <fullName evidence="11">Glutathione hydrolase large chain</fullName>
        </recommendedName>
    </component>
    <component>
        <recommendedName>
            <fullName evidence="11">Glutathione hydrolase small chain</fullName>
        </recommendedName>
    </component>
</protein>
<name>X5MD95_9HYPH</name>
<evidence type="ECO:0000256" key="11">
    <source>
        <dbReference type="RuleBase" id="RU368036"/>
    </source>
</evidence>
<dbReference type="InterPro" id="IPR000101">
    <property type="entry name" value="GGT_peptidase"/>
</dbReference>
<comment type="pathway">
    <text evidence="11">Sulfur metabolism; glutathione metabolism.</text>
</comment>
<evidence type="ECO:0000256" key="7">
    <source>
        <dbReference type="ARBA" id="ARBA00023315"/>
    </source>
</evidence>
<dbReference type="EMBL" id="HG966617">
    <property type="protein sequence ID" value="CDO58259.2"/>
    <property type="molecule type" value="Genomic_DNA"/>
</dbReference>
<keyword evidence="6 11" id="KW-0865">Zymogen</keyword>
<gene>
    <name evidence="13" type="ORF">BN1012_Phect45</name>
</gene>
<dbReference type="PRINTS" id="PR01210">
    <property type="entry name" value="GGTRANSPTASE"/>
</dbReference>
<evidence type="ECO:0000256" key="9">
    <source>
        <dbReference type="PIRSR" id="PIRSR600101-1"/>
    </source>
</evidence>
<dbReference type="GO" id="GO:0006751">
    <property type="term" value="P:glutathione catabolic process"/>
    <property type="evidence" value="ECO:0007669"/>
    <property type="project" value="UniProtKB-UniRule"/>
</dbReference>
<dbReference type="InterPro" id="IPR051792">
    <property type="entry name" value="GGT_bact"/>
</dbReference>
<dbReference type="PANTHER" id="PTHR43199:SF1">
    <property type="entry name" value="GLUTATHIONE HYDROLASE PROENZYME"/>
    <property type="match status" value="1"/>
</dbReference>
<evidence type="ECO:0000313" key="14">
    <source>
        <dbReference type="Proteomes" id="UP000032160"/>
    </source>
</evidence>
<keyword evidence="4 11" id="KW-0808">Transferase</keyword>
<dbReference type="AlphaFoldDB" id="X5MD95"/>
<dbReference type="InterPro" id="IPR043138">
    <property type="entry name" value="GGT_lsub"/>
</dbReference>
<dbReference type="STRING" id="1458461.BN1012_Phect45"/>
<evidence type="ECO:0000256" key="5">
    <source>
        <dbReference type="ARBA" id="ARBA00022801"/>
    </source>
</evidence>
<feature type="binding site" evidence="10">
    <location>
        <begin position="427"/>
        <end position="428"/>
    </location>
    <ligand>
        <name>L-glutamate</name>
        <dbReference type="ChEBI" id="CHEBI:29985"/>
    </ligand>
</feature>
<feature type="binding site" evidence="10">
    <location>
        <position position="403"/>
    </location>
    <ligand>
        <name>L-glutamate</name>
        <dbReference type="ChEBI" id="CHEBI:29985"/>
    </ligand>
</feature>
<feature type="active site" description="Nucleophile" evidence="9">
    <location>
        <position position="363"/>
    </location>
</feature>
<dbReference type="NCBIfam" id="TIGR00066">
    <property type="entry name" value="g_glut_trans"/>
    <property type="match status" value="1"/>
</dbReference>
<dbReference type="InterPro" id="IPR043137">
    <property type="entry name" value="GGT_ssub_C"/>
</dbReference>
<dbReference type="GO" id="GO:0036374">
    <property type="term" value="F:glutathione hydrolase activity"/>
    <property type="evidence" value="ECO:0007669"/>
    <property type="project" value="UniProtKB-UniRule"/>
</dbReference>
<evidence type="ECO:0000256" key="8">
    <source>
        <dbReference type="ARBA" id="ARBA00047417"/>
    </source>
</evidence>
<dbReference type="GO" id="GO:0006750">
    <property type="term" value="P:glutathione biosynthetic process"/>
    <property type="evidence" value="ECO:0007669"/>
    <property type="project" value="UniProtKB-KW"/>
</dbReference>